<gene>
    <name evidence="4" type="ORF">HYPSUDRAFT_49642</name>
</gene>
<protein>
    <submittedName>
        <fullName evidence="4">Uncharacterized protein</fullName>
    </submittedName>
</protein>
<evidence type="ECO:0000313" key="4">
    <source>
        <dbReference type="EMBL" id="KJA13730.1"/>
    </source>
</evidence>
<dbReference type="InterPro" id="IPR002347">
    <property type="entry name" value="SDR_fam"/>
</dbReference>
<dbReference type="EMBL" id="KN817718">
    <property type="protein sequence ID" value="KJA13730.1"/>
    <property type="molecule type" value="Genomic_DNA"/>
</dbReference>
<dbReference type="Proteomes" id="UP000054270">
    <property type="component" value="Unassembled WGS sequence"/>
</dbReference>
<dbReference type="OrthoDB" id="1888931at2759"/>
<comment type="similarity">
    <text evidence="1">Belongs to the short-chain dehydrogenases/reductases (SDR) family.</text>
</comment>
<dbReference type="Pfam" id="PF13561">
    <property type="entry name" value="adh_short_C2"/>
    <property type="match status" value="1"/>
</dbReference>
<dbReference type="OMA" id="FMTGGHL"/>
<dbReference type="PRINTS" id="PR00080">
    <property type="entry name" value="SDRFAMILY"/>
</dbReference>
<dbReference type="PROSITE" id="PS00061">
    <property type="entry name" value="ADH_SHORT"/>
    <property type="match status" value="1"/>
</dbReference>
<organism evidence="4 5">
    <name type="scientific">Hypholoma sublateritium (strain FD-334 SS-4)</name>
    <dbReference type="NCBI Taxonomy" id="945553"/>
    <lineage>
        <taxon>Eukaryota</taxon>
        <taxon>Fungi</taxon>
        <taxon>Dikarya</taxon>
        <taxon>Basidiomycota</taxon>
        <taxon>Agaricomycotina</taxon>
        <taxon>Agaricomycetes</taxon>
        <taxon>Agaricomycetidae</taxon>
        <taxon>Agaricales</taxon>
        <taxon>Agaricineae</taxon>
        <taxon>Strophariaceae</taxon>
        <taxon>Hypholoma</taxon>
    </lineage>
</organism>
<dbReference type="Gene3D" id="3.40.50.720">
    <property type="entry name" value="NAD(P)-binding Rossmann-like Domain"/>
    <property type="match status" value="1"/>
</dbReference>
<accession>A0A0D2NZ93</accession>
<dbReference type="AlphaFoldDB" id="A0A0D2NZ93"/>
<dbReference type="InterPro" id="IPR036291">
    <property type="entry name" value="NAD(P)-bd_dom_sf"/>
</dbReference>
<proteinExistence type="inferred from homology"/>
<reference evidence="5" key="1">
    <citation type="submission" date="2014-04" db="EMBL/GenBank/DDBJ databases">
        <title>Evolutionary Origins and Diversification of the Mycorrhizal Mutualists.</title>
        <authorList>
            <consortium name="DOE Joint Genome Institute"/>
            <consortium name="Mycorrhizal Genomics Consortium"/>
            <person name="Kohler A."/>
            <person name="Kuo A."/>
            <person name="Nagy L.G."/>
            <person name="Floudas D."/>
            <person name="Copeland A."/>
            <person name="Barry K.W."/>
            <person name="Cichocki N."/>
            <person name="Veneault-Fourrey C."/>
            <person name="LaButti K."/>
            <person name="Lindquist E.A."/>
            <person name="Lipzen A."/>
            <person name="Lundell T."/>
            <person name="Morin E."/>
            <person name="Murat C."/>
            <person name="Riley R."/>
            <person name="Ohm R."/>
            <person name="Sun H."/>
            <person name="Tunlid A."/>
            <person name="Henrissat B."/>
            <person name="Grigoriev I.V."/>
            <person name="Hibbett D.S."/>
            <person name="Martin F."/>
        </authorList>
    </citation>
    <scope>NUCLEOTIDE SEQUENCE [LARGE SCALE GENOMIC DNA]</scope>
    <source>
        <strain evidence="5">FD-334 SS-4</strain>
    </source>
</reference>
<dbReference type="PANTHER" id="PTHR24321:SF8">
    <property type="entry name" value="ESTRADIOL 17-BETA-DEHYDROGENASE 8-RELATED"/>
    <property type="match status" value="1"/>
</dbReference>
<dbReference type="GO" id="GO:0016491">
    <property type="term" value="F:oxidoreductase activity"/>
    <property type="evidence" value="ECO:0007669"/>
    <property type="project" value="UniProtKB-KW"/>
</dbReference>
<evidence type="ECO:0000256" key="3">
    <source>
        <dbReference type="ARBA" id="ARBA00023002"/>
    </source>
</evidence>
<dbReference type="CDD" id="cd05233">
    <property type="entry name" value="SDR_c"/>
    <property type="match status" value="1"/>
</dbReference>
<keyword evidence="2" id="KW-0521">NADP</keyword>
<evidence type="ECO:0000256" key="1">
    <source>
        <dbReference type="ARBA" id="ARBA00006484"/>
    </source>
</evidence>
<dbReference type="InterPro" id="IPR020904">
    <property type="entry name" value="Sc_DH/Rdtase_CS"/>
</dbReference>
<dbReference type="STRING" id="945553.A0A0D2NZ93"/>
<keyword evidence="5" id="KW-1185">Reference proteome</keyword>
<dbReference type="FunFam" id="3.40.50.720:FF:000084">
    <property type="entry name" value="Short-chain dehydrogenase reductase"/>
    <property type="match status" value="1"/>
</dbReference>
<keyword evidence="3" id="KW-0560">Oxidoreductase</keyword>
<evidence type="ECO:0000313" key="5">
    <source>
        <dbReference type="Proteomes" id="UP000054270"/>
    </source>
</evidence>
<sequence length="259" mass="27043">MSLVSSSSFSLDGKVAVITGAASGIGLATVKQFLQANVEGLLLVDISRKALSCAIESLTPEEQDHCEMYVADVSAESECTYAEKAAQRWGRLDIAVLNAGICFPTASILDTDVSTWDTLMNVNARGVFLGLQSCAKVMLQTQSSGSIVVVSSQLGLQGSPGLSAYGASKWAVRGLALTAAEELTPRGIRVNSVCPGPIVTPLIDVFGKDSIPRMAEATLMNRLGKPSEIAHAILYLASDAASYCSGTTLKVDGGYAKFG</sequence>
<dbReference type="SUPFAM" id="SSF51735">
    <property type="entry name" value="NAD(P)-binding Rossmann-fold domains"/>
    <property type="match status" value="1"/>
</dbReference>
<dbReference type="PRINTS" id="PR00081">
    <property type="entry name" value="GDHRDH"/>
</dbReference>
<evidence type="ECO:0000256" key="2">
    <source>
        <dbReference type="ARBA" id="ARBA00022857"/>
    </source>
</evidence>
<name>A0A0D2NZ93_HYPSF</name>
<dbReference type="PANTHER" id="PTHR24321">
    <property type="entry name" value="DEHYDROGENASES, SHORT CHAIN"/>
    <property type="match status" value="1"/>
</dbReference>